<reference evidence="5 6" key="1">
    <citation type="journal article" date="2019" name="Environ. Microbiol.">
        <title>Species interactions and distinct microbial communities in high Arctic permafrost affected cryosols are associated with the CH4 and CO2 gas fluxes.</title>
        <authorList>
            <person name="Altshuler I."/>
            <person name="Hamel J."/>
            <person name="Turney S."/>
            <person name="Magnuson E."/>
            <person name="Levesque R."/>
            <person name="Greer C."/>
            <person name="Whyte L.G."/>
        </authorList>
    </citation>
    <scope>NUCLEOTIDE SEQUENCE [LARGE SCALE GENOMIC DNA]</scope>
    <source>
        <strain evidence="5 6">E3</strain>
    </source>
</reference>
<dbReference type="Gene3D" id="1.10.10.60">
    <property type="entry name" value="Homeodomain-like"/>
    <property type="match status" value="1"/>
</dbReference>
<name>A0A502HUH1_9PSED</name>
<dbReference type="InterPro" id="IPR032687">
    <property type="entry name" value="AraC-type_N"/>
</dbReference>
<proteinExistence type="predicted"/>
<dbReference type="AlphaFoldDB" id="A0A502HUH1"/>
<dbReference type="GO" id="GO:0003700">
    <property type="term" value="F:DNA-binding transcription factor activity"/>
    <property type="evidence" value="ECO:0007669"/>
    <property type="project" value="InterPro"/>
</dbReference>
<dbReference type="Pfam" id="PF12625">
    <property type="entry name" value="Arabinose_bd"/>
    <property type="match status" value="1"/>
</dbReference>
<dbReference type="Proteomes" id="UP000317933">
    <property type="component" value="Unassembled WGS sequence"/>
</dbReference>
<dbReference type="Pfam" id="PF12833">
    <property type="entry name" value="HTH_18"/>
    <property type="match status" value="1"/>
</dbReference>
<dbReference type="PROSITE" id="PS01124">
    <property type="entry name" value="HTH_ARAC_FAMILY_2"/>
    <property type="match status" value="1"/>
</dbReference>
<evidence type="ECO:0000259" key="4">
    <source>
        <dbReference type="PROSITE" id="PS01124"/>
    </source>
</evidence>
<protein>
    <submittedName>
        <fullName evidence="5">AraC family transcriptional regulator</fullName>
    </submittedName>
</protein>
<dbReference type="InterPro" id="IPR009057">
    <property type="entry name" value="Homeodomain-like_sf"/>
</dbReference>
<evidence type="ECO:0000256" key="3">
    <source>
        <dbReference type="ARBA" id="ARBA00023163"/>
    </source>
</evidence>
<dbReference type="GO" id="GO:0000976">
    <property type="term" value="F:transcription cis-regulatory region binding"/>
    <property type="evidence" value="ECO:0007669"/>
    <property type="project" value="TreeGrafter"/>
</dbReference>
<evidence type="ECO:0000256" key="2">
    <source>
        <dbReference type="ARBA" id="ARBA00023125"/>
    </source>
</evidence>
<dbReference type="InterPro" id="IPR018060">
    <property type="entry name" value="HTH_AraC"/>
</dbReference>
<sequence length="386" mass="42871">MTARIIFISPWLKRGCQQLCAATRLQYCPKAKDFCPETKGHEGKLKMQVMVRSASLTGYRALVNDLGGDPLPLLDRFQIASATLDDDEGMVPYSHAIRLLQATAECLPCADFGLRLAERQGLQVLGPLAIVGQGAKTVGEAFGVIGRYLHYHSPSLRITVETDNAPELRRIGFTIDVEDCPQRNQVTELTLGVTRNVLKLLAGETVRPALVFLRHMPSLPERRYRDWFGCEVRFGEKVNALLVHADVLAQQIDPTQPGLVRMAQNYVESIIGQRPMNLADQVGALVERLLGTSTCTLKQVAAHVCMHERTLQGHLMAQGLSFSILVDRVRRQRAEEYLAQQGMPIAQIAGLLGYSEQSSFNKACQRWFGIAPKNVRAAILLSAWRE</sequence>
<keyword evidence="1" id="KW-0805">Transcription regulation</keyword>
<organism evidence="5 6">
    <name type="scientific">Pseudomonas arsenicoxydans</name>
    <dbReference type="NCBI Taxonomy" id="702115"/>
    <lineage>
        <taxon>Bacteria</taxon>
        <taxon>Pseudomonadati</taxon>
        <taxon>Pseudomonadota</taxon>
        <taxon>Gammaproteobacteria</taxon>
        <taxon>Pseudomonadales</taxon>
        <taxon>Pseudomonadaceae</taxon>
        <taxon>Pseudomonas</taxon>
    </lineage>
</organism>
<evidence type="ECO:0000313" key="5">
    <source>
        <dbReference type="EMBL" id="TPG78221.1"/>
    </source>
</evidence>
<evidence type="ECO:0000313" key="6">
    <source>
        <dbReference type="Proteomes" id="UP000317933"/>
    </source>
</evidence>
<keyword evidence="3" id="KW-0804">Transcription</keyword>
<accession>A0A502HUH1</accession>
<keyword evidence="2" id="KW-0238">DNA-binding</keyword>
<dbReference type="EMBL" id="RCZE01000005">
    <property type="protein sequence ID" value="TPG78221.1"/>
    <property type="molecule type" value="Genomic_DNA"/>
</dbReference>
<dbReference type="SUPFAM" id="SSF46689">
    <property type="entry name" value="Homeodomain-like"/>
    <property type="match status" value="1"/>
</dbReference>
<gene>
    <name evidence="5" type="ORF">EAH78_11560</name>
</gene>
<dbReference type="GO" id="GO:0005829">
    <property type="term" value="C:cytosol"/>
    <property type="evidence" value="ECO:0007669"/>
    <property type="project" value="TreeGrafter"/>
</dbReference>
<dbReference type="PANTHER" id="PTHR47894">
    <property type="entry name" value="HTH-TYPE TRANSCRIPTIONAL REGULATOR GADX"/>
    <property type="match status" value="1"/>
</dbReference>
<dbReference type="PANTHER" id="PTHR47894:SF4">
    <property type="entry name" value="HTH-TYPE TRANSCRIPTIONAL REGULATOR GADX"/>
    <property type="match status" value="1"/>
</dbReference>
<feature type="domain" description="HTH araC/xylS-type" evidence="4">
    <location>
        <begin position="280"/>
        <end position="378"/>
    </location>
</feature>
<dbReference type="SMART" id="SM00342">
    <property type="entry name" value="HTH_ARAC"/>
    <property type="match status" value="1"/>
</dbReference>
<evidence type="ECO:0000256" key="1">
    <source>
        <dbReference type="ARBA" id="ARBA00023015"/>
    </source>
</evidence>
<comment type="caution">
    <text evidence="5">The sequence shown here is derived from an EMBL/GenBank/DDBJ whole genome shotgun (WGS) entry which is preliminary data.</text>
</comment>